<dbReference type="Pfam" id="PF00209">
    <property type="entry name" value="SNF"/>
    <property type="match status" value="1"/>
</dbReference>
<dbReference type="AlphaFoldDB" id="A0A2A2K395"/>
<dbReference type="SUPFAM" id="SSF161070">
    <property type="entry name" value="SNF-like"/>
    <property type="match status" value="1"/>
</dbReference>
<evidence type="ECO:0000256" key="1">
    <source>
        <dbReference type="ARBA" id="ARBA00004141"/>
    </source>
</evidence>
<keyword evidence="3 9" id="KW-0812">Transmembrane</keyword>
<dbReference type="EMBL" id="LIAE01009763">
    <property type="protein sequence ID" value="PAV68362.1"/>
    <property type="molecule type" value="Genomic_DNA"/>
</dbReference>
<feature type="binding site" evidence="7">
    <location>
        <position position="59"/>
    </location>
    <ligand>
        <name>Na(+)</name>
        <dbReference type="ChEBI" id="CHEBI:29101"/>
        <label>1</label>
    </ligand>
</feature>
<dbReference type="InterPro" id="IPR037272">
    <property type="entry name" value="SNS_sf"/>
</dbReference>
<evidence type="ECO:0000256" key="7">
    <source>
        <dbReference type="PIRSR" id="PIRSR600175-1"/>
    </source>
</evidence>
<keyword evidence="7" id="KW-0479">Metal-binding</keyword>
<keyword evidence="2" id="KW-0813">Transport</keyword>
<dbReference type="PRINTS" id="PR00176">
    <property type="entry name" value="NANEUSMPORT"/>
</dbReference>
<dbReference type="OrthoDB" id="6581954at2759"/>
<gene>
    <name evidence="10" type="ORF">WR25_03166</name>
</gene>
<keyword evidence="7" id="KW-0915">Sodium</keyword>
<evidence type="ECO:0000256" key="4">
    <source>
        <dbReference type="ARBA" id="ARBA00022847"/>
    </source>
</evidence>
<dbReference type="GO" id="GO:0005886">
    <property type="term" value="C:plasma membrane"/>
    <property type="evidence" value="ECO:0007669"/>
    <property type="project" value="TreeGrafter"/>
</dbReference>
<comment type="subcellular location">
    <subcellularLocation>
        <location evidence="1">Membrane</location>
        <topology evidence="1">Multi-pass membrane protein</topology>
    </subcellularLocation>
</comment>
<dbReference type="PANTHER" id="PTHR11616:SF326">
    <property type="entry name" value="SODIUM-DEPENDENT TRANSPORTER SNF-5"/>
    <property type="match status" value="1"/>
</dbReference>
<evidence type="ECO:0000256" key="5">
    <source>
        <dbReference type="ARBA" id="ARBA00022989"/>
    </source>
</evidence>
<dbReference type="GO" id="GO:0043005">
    <property type="term" value="C:neuron projection"/>
    <property type="evidence" value="ECO:0007669"/>
    <property type="project" value="TreeGrafter"/>
</dbReference>
<name>A0A2A2K395_9BILA</name>
<evidence type="ECO:0000256" key="6">
    <source>
        <dbReference type="ARBA" id="ARBA00023136"/>
    </source>
</evidence>
<evidence type="ECO:0000256" key="2">
    <source>
        <dbReference type="ARBA" id="ARBA00022448"/>
    </source>
</evidence>
<proteinExistence type="predicted"/>
<accession>A0A2A2K395</accession>
<keyword evidence="5 9" id="KW-1133">Transmembrane helix</keyword>
<protein>
    <recommendedName>
        <fullName evidence="12">Transporter</fullName>
    </recommendedName>
</protein>
<evidence type="ECO:0008006" key="12">
    <source>
        <dbReference type="Google" id="ProtNLM"/>
    </source>
</evidence>
<evidence type="ECO:0000256" key="8">
    <source>
        <dbReference type="SAM" id="MobiDB-lite"/>
    </source>
</evidence>
<keyword evidence="11" id="KW-1185">Reference proteome</keyword>
<dbReference type="GO" id="GO:0046872">
    <property type="term" value="F:metal ion binding"/>
    <property type="evidence" value="ECO:0007669"/>
    <property type="project" value="UniProtKB-KW"/>
</dbReference>
<feature type="transmembrane region" description="Helical" evidence="9">
    <location>
        <begin position="50"/>
        <end position="68"/>
    </location>
</feature>
<dbReference type="STRING" id="2018661.A0A2A2K395"/>
<feature type="region of interest" description="Disordered" evidence="8">
    <location>
        <begin position="1"/>
        <end position="40"/>
    </location>
</feature>
<comment type="caution">
    <text evidence="10">The sequence shown here is derived from an EMBL/GenBank/DDBJ whole genome shotgun (WGS) entry which is preliminary data.</text>
</comment>
<evidence type="ECO:0000313" key="10">
    <source>
        <dbReference type="EMBL" id="PAV68362.1"/>
    </source>
</evidence>
<sequence>MTSTVEGTSDEVTSHKDDVEDSGTGTKKEAEEEEIVGDEKRESWGNPIEFVLTALGLAVGLGNVWKFPYLVHKHGGSVFLIPYITCGILFGLPMIYLEFILGQFQRVSPPIVFRRIAPVYQGNFV</sequence>
<feature type="transmembrane region" description="Helical" evidence="9">
    <location>
        <begin position="80"/>
        <end position="101"/>
    </location>
</feature>
<feature type="compositionally biased region" description="Polar residues" evidence="8">
    <location>
        <begin position="1"/>
        <end position="11"/>
    </location>
</feature>
<evidence type="ECO:0000313" key="11">
    <source>
        <dbReference type="Proteomes" id="UP000218231"/>
    </source>
</evidence>
<dbReference type="GO" id="GO:0005332">
    <property type="term" value="F:gamma-aminobutyric acid:sodium:chloride symporter activity"/>
    <property type="evidence" value="ECO:0007669"/>
    <property type="project" value="TreeGrafter"/>
</dbReference>
<keyword evidence="4" id="KW-0769">Symport</keyword>
<dbReference type="InterPro" id="IPR000175">
    <property type="entry name" value="Na/ntran_symport"/>
</dbReference>
<evidence type="ECO:0000256" key="3">
    <source>
        <dbReference type="ARBA" id="ARBA00022692"/>
    </source>
</evidence>
<dbReference type="Proteomes" id="UP000218231">
    <property type="component" value="Unassembled WGS sequence"/>
</dbReference>
<dbReference type="PANTHER" id="PTHR11616">
    <property type="entry name" value="SODIUM/CHLORIDE DEPENDENT TRANSPORTER"/>
    <property type="match status" value="1"/>
</dbReference>
<dbReference type="PROSITE" id="PS50267">
    <property type="entry name" value="NA_NEUROTRAN_SYMP_3"/>
    <property type="match status" value="1"/>
</dbReference>
<feature type="binding site" evidence="7">
    <location>
        <position position="56"/>
    </location>
    <ligand>
        <name>Na(+)</name>
        <dbReference type="ChEBI" id="CHEBI:29101"/>
        <label>1</label>
    </ligand>
</feature>
<organism evidence="10 11">
    <name type="scientific">Diploscapter pachys</name>
    <dbReference type="NCBI Taxonomy" id="2018661"/>
    <lineage>
        <taxon>Eukaryota</taxon>
        <taxon>Metazoa</taxon>
        <taxon>Ecdysozoa</taxon>
        <taxon>Nematoda</taxon>
        <taxon>Chromadorea</taxon>
        <taxon>Rhabditida</taxon>
        <taxon>Rhabditina</taxon>
        <taxon>Rhabditomorpha</taxon>
        <taxon>Rhabditoidea</taxon>
        <taxon>Rhabditidae</taxon>
        <taxon>Diploscapter</taxon>
    </lineage>
</organism>
<feature type="binding site" evidence="7">
    <location>
        <position position="58"/>
    </location>
    <ligand>
        <name>Na(+)</name>
        <dbReference type="ChEBI" id="CHEBI:29101"/>
        <label>1</label>
    </ligand>
</feature>
<keyword evidence="6 9" id="KW-0472">Membrane</keyword>
<feature type="binding site" evidence="7">
    <location>
        <position position="63"/>
    </location>
    <ligand>
        <name>Na(+)</name>
        <dbReference type="ChEBI" id="CHEBI:29101"/>
        <label>1</label>
    </ligand>
</feature>
<evidence type="ECO:0000256" key="9">
    <source>
        <dbReference type="SAM" id="Phobius"/>
    </source>
</evidence>
<reference evidence="10 11" key="1">
    <citation type="journal article" date="2017" name="Curr. Biol.">
        <title>Genome architecture and evolution of a unichromosomal asexual nematode.</title>
        <authorList>
            <person name="Fradin H."/>
            <person name="Zegar C."/>
            <person name="Gutwein M."/>
            <person name="Lucas J."/>
            <person name="Kovtun M."/>
            <person name="Corcoran D."/>
            <person name="Baugh L.R."/>
            <person name="Kiontke K."/>
            <person name="Gunsalus K."/>
            <person name="Fitch D.H."/>
            <person name="Piano F."/>
        </authorList>
    </citation>
    <scope>NUCLEOTIDE SEQUENCE [LARGE SCALE GENOMIC DNA]</scope>
    <source>
        <strain evidence="10">PF1309</strain>
    </source>
</reference>